<keyword evidence="1" id="KW-0812">Transmembrane</keyword>
<keyword evidence="1" id="KW-0472">Membrane</keyword>
<evidence type="ECO:0000313" key="2">
    <source>
        <dbReference type="EMBL" id="MDH0965162.1"/>
    </source>
</evidence>
<organism evidence="2 3">
    <name type="scientific">Klebsiella michiganensis</name>
    <dbReference type="NCBI Taxonomy" id="1134687"/>
    <lineage>
        <taxon>Bacteria</taxon>
        <taxon>Pseudomonadati</taxon>
        <taxon>Pseudomonadota</taxon>
        <taxon>Gammaproteobacteria</taxon>
        <taxon>Enterobacterales</taxon>
        <taxon>Enterobacteriaceae</taxon>
        <taxon>Klebsiella/Raoultella group</taxon>
        <taxon>Klebsiella</taxon>
    </lineage>
</organism>
<dbReference type="AlphaFoldDB" id="A0A443V2N0"/>
<evidence type="ECO:0000313" key="3">
    <source>
        <dbReference type="Proteomes" id="UP001159937"/>
    </source>
</evidence>
<comment type="caution">
    <text evidence="2">The sequence shown here is derived from an EMBL/GenBank/DDBJ whole genome shotgun (WGS) entry which is preliminary data.</text>
</comment>
<feature type="transmembrane region" description="Helical" evidence="1">
    <location>
        <begin position="22"/>
        <end position="41"/>
    </location>
</feature>
<dbReference type="RefSeq" id="WP_009652991.1">
    <property type="nucleotide sequence ID" value="NZ_CABEJE010000007.1"/>
</dbReference>
<accession>A0A443V2N0</accession>
<sequence length="92" mass="10948">MLFIIAWLIAMGTSELLLWSYGYLHLISPVLYISLCIMFIYQRRKIHKNKDLNFYEKKIESMRMGIMFVLSMLVMLAITVNIRFFTLIYTGL</sequence>
<protein>
    <submittedName>
        <fullName evidence="2">Uncharacterized protein</fullName>
    </submittedName>
</protein>
<name>A0A443V2N0_9ENTR</name>
<reference evidence="2" key="1">
    <citation type="submission" date="2022-09" db="EMBL/GenBank/DDBJ databases">
        <title>Intensive care unit water sources are persistently colonized with multi-drug resistant bacteria and are the site of extensive horizontal gene transfer of antibiotic resistance genes.</title>
        <authorList>
            <person name="Diorio-Toth L."/>
        </authorList>
    </citation>
    <scope>NUCLEOTIDE SEQUENCE</scope>
    <source>
        <strain evidence="2">GD03918</strain>
    </source>
</reference>
<gene>
    <name evidence="2" type="ORF">N5C89_20210</name>
</gene>
<proteinExistence type="predicted"/>
<dbReference type="EMBL" id="JAOCBF010000030">
    <property type="protein sequence ID" value="MDH0965162.1"/>
    <property type="molecule type" value="Genomic_DNA"/>
</dbReference>
<dbReference type="Proteomes" id="UP001159937">
    <property type="component" value="Unassembled WGS sequence"/>
</dbReference>
<feature type="transmembrane region" description="Helical" evidence="1">
    <location>
        <begin position="62"/>
        <end position="89"/>
    </location>
</feature>
<keyword evidence="1" id="KW-1133">Transmembrane helix</keyword>
<evidence type="ECO:0000256" key="1">
    <source>
        <dbReference type="SAM" id="Phobius"/>
    </source>
</evidence>